<comment type="caution">
    <text evidence="9">The sequence shown here is derived from an EMBL/GenBank/DDBJ whole genome shotgun (WGS) entry which is preliminary data.</text>
</comment>
<dbReference type="CDD" id="cd00075">
    <property type="entry name" value="HATPase"/>
    <property type="match status" value="1"/>
</dbReference>
<accession>A0ABW6AR81</accession>
<dbReference type="InterPro" id="IPR013655">
    <property type="entry name" value="PAS_fold_3"/>
</dbReference>
<feature type="domain" description="Histidine kinase" evidence="6">
    <location>
        <begin position="525"/>
        <end position="742"/>
    </location>
</feature>
<dbReference type="PANTHER" id="PTHR43304:SF1">
    <property type="entry name" value="PAC DOMAIN-CONTAINING PROTEIN"/>
    <property type="match status" value="1"/>
</dbReference>
<evidence type="ECO:0000256" key="4">
    <source>
        <dbReference type="ARBA" id="ARBA00022679"/>
    </source>
</evidence>
<keyword evidence="10" id="KW-1185">Reference proteome</keyword>
<evidence type="ECO:0000259" key="7">
    <source>
        <dbReference type="PROSITE" id="PS50112"/>
    </source>
</evidence>
<dbReference type="InterPro" id="IPR036097">
    <property type="entry name" value="HisK_dim/P_sf"/>
</dbReference>
<dbReference type="CDD" id="cd00130">
    <property type="entry name" value="PAS"/>
    <property type="match status" value="3"/>
</dbReference>
<dbReference type="PROSITE" id="PS50113">
    <property type="entry name" value="PAC"/>
    <property type="match status" value="1"/>
</dbReference>
<dbReference type="SUPFAM" id="SSF55874">
    <property type="entry name" value="ATPase domain of HSP90 chaperone/DNA topoisomerase II/histidine kinase"/>
    <property type="match status" value="1"/>
</dbReference>
<feature type="domain" description="PAC" evidence="8">
    <location>
        <begin position="455"/>
        <end position="507"/>
    </location>
</feature>
<feature type="domain" description="PAS" evidence="7">
    <location>
        <begin position="258"/>
        <end position="328"/>
    </location>
</feature>
<dbReference type="SMART" id="SM00387">
    <property type="entry name" value="HATPase_c"/>
    <property type="match status" value="1"/>
</dbReference>
<evidence type="ECO:0000313" key="10">
    <source>
        <dbReference type="Proteomes" id="UP001597512"/>
    </source>
</evidence>
<dbReference type="SUPFAM" id="SSF47384">
    <property type="entry name" value="Homodimeric domain of signal transducing histidine kinase"/>
    <property type="match status" value="1"/>
</dbReference>
<evidence type="ECO:0000256" key="2">
    <source>
        <dbReference type="ARBA" id="ARBA00012438"/>
    </source>
</evidence>
<dbReference type="InterPro" id="IPR052162">
    <property type="entry name" value="Sensor_kinase/Photoreceptor"/>
</dbReference>
<dbReference type="Pfam" id="PF00512">
    <property type="entry name" value="HisKA"/>
    <property type="match status" value="1"/>
</dbReference>
<dbReference type="SMART" id="SM00086">
    <property type="entry name" value="PAC"/>
    <property type="match status" value="4"/>
</dbReference>
<reference evidence="10" key="1">
    <citation type="journal article" date="2019" name="Int. J. Syst. Evol. Microbiol.">
        <title>The Global Catalogue of Microorganisms (GCM) 10K type strain sequencing project: providing services to taxonomists for standard genome sequencing and annotation.</title>
        <authorList>
            <consortium name="The Broad Institute Genomics Platform"/>
            <consortium name="The Broad Institute Genome Sequencing Center for Infectious Disease"/>
            <person name="Wu L."/>
            <person name="Ma J."/>
        </authorList>
    </citation>
    <scope>NUCLEOTIDE SEQUENCE [LARGE SCALE GENOMIC DNA]</scope>
    <source>
        <strain evidence="10">KCTC 52490</strain>
    </source>
</reference>
<dbReference type="InterPro" id="IPR003594">
    <property type="entry name" value="HATPase_dom"/>
</dbReference>
<dbReference type="Gene3D" id="3.30.565.10">
    <property type="entry name" value="Histidine kinase-like ATPase, C-terminal domain"/>
    <property type="match status" value="1"/>
</dbReference>
<dbReference type="Pfam" id="PF13426">
    <property type="entry name" value="PAS_9"/>
    <property type="match status" value="1"/>
</dbReference>
<evidence type="ECO:0000256" key="3">
    <source>
        <dbReference type="ARBA" id="ARBA00022553"/>
    </source>
</evidence>
<dbReference type="PRINTS" id="PR00344">
    <property type="entry name" value="BCTRLSENSOR"/>
</dbReference>
<dbReference type="CDD" id="cd00082">
    <property type="entry name" value="HisKA"/>
    <property type="match status" value="1"/>
</dbReference>
<dbReference type="SMART" id="SM00388">
    <property type="entry name" value="HisKA"/>
    <property type="match status" value="1"/>
</dbReference>
<dbReference type="PROSITE" id="PS50109">
    <property type="entry name" value="HIS_KIN"/>
    <property type="match status" value="1"/>
</dbReference>
<dbReference type="SUPFAM" id="SSF55785">
    <property type="entry name" value="PYP-like sensor domain (PAS domain)"/>
    <property type="match status" value="4"/>
</dbReference>
<dbReference type="Pfam" id="PF02518">
    <property type="entry name" value="HATPase_c"/>
    <property type="match status" value="1"/>
</dbReference>
<dbReference type="SMART" id="SM00091">
    <property type="entry name" value="PAS"/>
    <property type="match status" value="3"/>
</dbReference>
<dbReference type="InterPro" id="IPR004358">
    <property type="entry name" value="Sig_transdc_His_kin-like_C"/>
</dbReference>
<name>A0ABW6AR81_9BACT</name>
<protein>
    <recommendedName>
        <fullName evidence="2">histidine kinase</fullName>
        <ecNumber evidence="2">2.7.13.3</ecNumber>
    </recommendedName>
</protein>
<dbReference type="PROSITE" id="PS50112">
    <property type="entry name" value="PAS"/>
    <property type="match status" value="2"/>
</dbReference>
<dbReference type="Pfam" id="PF08447">
    <property type="entry name" value="PAS_3"/>
    <property type="match status" value="2"/>
</dbReference>
<keyword evidence="3" id="KW-0597">Phosphoprotein</keyword>
<dbReference type="InterPro" id="IPR000700">
    <property type="entry name" value="PAS-assoc_C"/>
</dbReference>
<evidence type="ECO:0000256" key="1">
    <source>
        <dbReference type="ARBA" id="ARBA00000085"/>
    </source>
</evidence>
<dbReference type="InterPro" id="IPR003661">
    <property type="entry name" value="HisK_dim/P_dom"/>
</dbReference>
<dbReference type="InterPro" id="IPR036890">
    <property type="entry name" value="HATPase_C_sf"/>
</dbReference>
<evidence type="ECO:0000256" key="5">
    <source>
        <dbReference type="ARBA" id="ARBA00022777"/>
    </source>
</evidence>
<sequence length="757" mass="86707">MVNLKDEFYKIIQTNEPVFDFIQAFALEGVWYWDLETPHHRWLNTKCYALLDYQPDQIPDWQGLLHPDDRLVATHWNPDQLDQTDFTQEAEIRYIHRDKTIVQVKYRRWLIRNPQGKPIRMIGAQTHQKKKTPAADEQQVLNQSLLGNQSIYVAKTDLSGNYTFVNDYFCQAFELNRIDLLGTSALSTIYIDDHGACQEAVIQCLQEPGQVCKVRLRKPLPDGQLRYTQWEFIAQSSAISQAIELLCIGYDVTDKVRVEDDLSVLMSTTREALLSINRKGILRYVAPSWSRLYGYGVEETMNESFAAFIHPDDLTGWVSALNEVTEWGVSLAVEQRIRHKNGTWLWSAAQVSIDLLKEEIFITSYEITDRKLAEAAHQASEQRFREIADNVDEAFWIHSADPFELLYINSAYERVFGLSPPRVAADTTFFLETILDEDRALVMAEFDHYRQGQEVMVQCRVLSIHKDIRWLQIRTFVMRDSQGLPVRYIGIVNDVTSQKEKEFVLQHSLQREQELNQLKSQFVSTASHEFRTPLMTIQSSVDLIGRYLDFPPDRARPSIQTHLGVIQKEVEKFSALLTDTLTIGRIEAGKVPFMPRWIDVPAFCESLIATHFSERPDERIVHVVIQGTPRRAYIDDNLMSHVLINLLSNAFKFSSRDPELRLAFGDHQLMLQVIDQGIGIPAADVANLFQAFFRASNTVGIQGTGLGLVIARQFVELHAGTLELQSEPHKGTVFTILLPLGSPDPDQALGEKVTYYI</sequence>
<dbReference type="Gene3D" id="3.30.450.20">
    <property type="entry name" value="PAS domain"/>
    <property type="match status" value="4"/>
</dbReference>
<dbReference type="EMBL" id="JBHUOM010000048">
    <property type="protein sequence ID" value="MFD2937877.1"/>
    <property type="molecule type" value="Genomic_DNA"/>
</dbReference>
<comment type="catalytic activity">
    <reaction evidence="1">
        <text>ATP + protein L-histidine = ADP + protein N-phospho-L-histidine.</text>
        <dbReference type="EC" id="2.7.13.3"/>
    </reaction>
</comment>
<evidence type="ECO:0000259" key="8">
    <source>
        <dbReference type="PROSITE" id="PS50113"/>
    </source>
</evidence>
<dbReference type="PANTHER" id="PTHR43304">
    <property type="entry name" value="PHYTOCHROME-LIKE PROTEIN CPH1"/>
    <property type="match status" value="1"/>
</dbReference>
<keyword evidence="4" id="KW-0808">Transferase</keyword>
<organism evidence="9 10">
    <name type="scientific">Spirosoma flavum</name>
    <dbReference type="NCBI Taxonomy" id="2048557"/>
    <lineage>
        <taxon>Bacteria</taxon>
        <taxon>Pseudomonadati</taxon>
        <taxon>Bacteroidota</taxon>
        <taxon>Cytophagia</taxon>
        <taxon>Cytophagales</taxon>
        <taxon>Cytophagaceae</taxon>
        <taxon>Spirosoma</taxon>
    </lineage>
</organism>
<dbReference type="EC" id="2.7.13.3" evidence="2"/>
<feature type="domain" description="PAS" evidence="7">
    <location>
        <begin position="380"/>
        <end position="453"/>
    </location>
</feature>
<dbReference type="InterPro" id="IPR001610">
    <property type="entry name" value="PAC"/>
</dbReference>
<dbReference type="Proteomes" id="UP001597512">
    <property type="component" value="Unassembled WGS sequence"/>
</dbReference>
<evidence type="ECO:0000313" key="9">
    <source>
        <dbReference type="EMBL" id="MFD2937877.1"/>
    </source>
</evidence>
<proteinExistence type="predicted"/>
<dbReference type="InterPro" id="IPR005467">
    <property type="entry name" value="His_kinase_dom"/>
</dbReference>
<dbReference type="InterPro" id="IPR035965">
    <property type="entry name" value="PAS-like_dom_sf"/>
</dbReference>
<gene>
    <name evidence="9" type="ORF">ACFS25_29195</name>
</gene>
<dbReference type="RefSeq" id="WP_381508357.1">
    <property type="nucleotide sequence ID" value="NZ_JBHUOM010000048.1"/>
</dbReference>
<dbReference type="NCBIfam" id="TIGR00229">
    <property type="entry name" value="sensory_box"/>
    <property type="match status" value="2"/>
</dbReference>
<dbReference type="InterPro" id="IPR000014">
    <property type="entry name" value="PAS"/>
</dbReference>
<dbReference type="Gene3D" id="1.10.287.130">
    <property type="match status" value="1"/>
</dbReference>
<keyword evidence="5" id="KW-0418">Kinase</keyword>
<evidence type="ECO:0000259" key="6">
    <source>
        <dbReference type="PROSITE" id="PS50109"/>
    </source>
</evidence>